<keyword evidence="1" id="KW-0067">ATP-binding</keyword>
<feature type="region of interest" description="Disordered" evidence="2">
    <location>
        <begin position="489"/>
        <end position="510"/>
    </location>
</feature>
<organism evidence="4">
    <name type="scientific">Mycobacterium xenopi 4042</name>
    <dbReference type="NCBI Taxonomy" id="1299334"/>
    <lineage>
        <taxon>Bacteria</taxon>
        <taxon>Bacillati</taxon>
        <taxon>Actinomycetota</taxon>
        <taxon>Actinomycetes</taxon>
        <taxon>Mycobacteriales</taxon>
        <taxon>Mycobacteriaceae</taxon>
        <taxon>Mycobacterium</taxon>
    </lineage>
</organism>
<feature type="domain" description="ATP-grasp" evidence="3">
    <location>
        <begin position="36"/>
        <end position="237"/>
    </location>
</feature>
<dbReference type="GO" id="GO:0005524">
    <property type="term" value="F:ATP binding"/>
    <property type="evidence" value="ECO:0007669"/>
    <property type="project" value="UniProtKB-UniRule"/>
</dbReference>
<dbReference type="InterPro" id="IPR011761">
    <property type="entry name" value="ATP-grasp"/>
</dbReference>
<reference evidence="4" key="1">
    <citation type="submission" date="2014-01" db="EMBL/GenBank/DDBJ databases">
        <authorList>
            <person name="Brown-Elliot B."/>
            <person name="Wallace R."/>
            <person name="Lenaerts A."/>
            <person name="Ordway D."/>
            <person name="DeGroote M.A."/>
            <person name="Parker T."/>
            <person name="Sizemore C."/>
            <person name="Tallon L.J."/>
            <person name="Sadzewicz L.K."/>
            <person name="Sengamalay N."/>
            <person name="Fraser C.M."/>
            <person name="Hine E."/>
            <person name="Shefchek K.A."/>
            <person name="Das S.P."/>
            <person name="Tettelin H."/>
        </authorList>
    </citation>
    <scope>NUCLEOTIDE SEQUENCE [LARGE SCALE GENOMIC DNA]</scope>
    <source>
        <strain evidence="4">4042</strain>
    </source>
</reference>
<dbReference type="EMBL" id="JAOB01000042">
    <property type="protein sequence ID" value="EUA42333.1"/>
    <property type="molecule type" value="Genomic_DNA"/>
</dbReference>
<evidence type="ECO:0000256" key="1">
    <source>
        <dbReference type="PROSITE-ProRule" id="PRU00409"/>
    </source>
</evidence>
<proteinExistence type="predicted"/>
<dbReference type="Gene3D" id="3.30.470.20">
    <property type="entry name" value="ATP-grasp fold, B domain"/>
    <property type="match status" value="1"/>
</dbReference>
<feature type="compositionally biased region" description="Low complexity" evidence="2">
    <location>
        <begin position="347"/>
        <end position="365"/>
    </location>
</feature>
<dbReference type="PATRIC" id="fig|1299334.3.peg.4354"/>
<feature type="compositionally biased region" description="Polar residues" evidence="2">
    <location>
        <begin position="332"/>
        <end position="346"/>
    </location>
</feature>
<dbReference type="SUPFAM" id="SSF56059">
    <property type="entry name" value="Glutathione synthetase ATP-binding domain-like"/>
    <property type="match status" value="1"/>
</dbReference>
<gene>
    <name evidence="4" type="ORF">I553_6193</name>
</gene>
<name>X8BGK0_MYCXE</name>
<accession>X8BGK0</accession>
<dbReference type="PROSITE" id="PS50975">
    <property type="entry name" value="ATP_GRASP"/>
    <property type="match status" value="1"/>
</dbReference>
<feature type="region of interest" description="Disordered" evidence="2">
    <location>
        <begin position="542"/>
        <end position="594"/>
    </location>
</feature>
<evidence type="ECO:0000259" key="3">
    <source>
        <dbReference type="PROSITE" id="PS50975"/>
    </source>
</evidence>
<keyword evidence="1" id="KW-0547">Nucleotide-binding</keyword>
<feature type="region of interest" description="Disordered" evidence="2">
    <location>
        <begin position="423"/>
        <end position="454"/>
    </location>
</feature>
<evidence type="ECO:0000313" key="4">
    <source>
        <dbReference type="EMBL" id="EUA42333.1"/>
    </source>
</evidence>
<protein>
    <submittedName>
        <fullName evidence="4">ATP-grasp domain protein</fullName>
    </submittedName>
</protein>
<dbReference type="AlphaFoldDB" id="X8BGK0"/>
<evidence type="ECO:0000256" key="2">
    <source>
        <dbReference type="SAM" id="MobiDB-lite"/>
    </source>
</evidence>
<sequence>MMMDEETQALAREAGLEVMHPPVELRHRLSSKLVMTRLADEAGVQSVPHVIGRVGSYDELRALAHQAGLGDDLVVVAAYGDAGSAVFFVRGQRDWDEHAGDLAGQEVKVMKRIRNVEVCIEGTVTRHGTVIGPAMTSLVGYPELTPRKGGWCGNDIWREVLPPAQTHAARQMVGKLGDILSREGYRGYFEVDLLHDLDSDELYLGEVNPRLSGASPMTNLTTEAYADMPLFLFHLLEYMDVDYELDIDAINARWERGYGEDEVWGQVILSETSHDVEIFTATPRTGVWRIDDDGRVTFARPPTTGPHCSTGPRPSTCVSPRRAIYVARGHNSACSSPAGTCRPTTTSSLSVAGAGSRASGRSSPRLPWPRPRRSSRGSLREREHPRRHLTRQLALTALRAVVLSARRRFRTDCGNLTRDRAGRGVARGDLSPGRHPNDRHRWDSHHRGRGDGRHRYRRVGRCLARLDGGRGVRRQPSATDPSLVVLGQQVAGGSRRRRAAGGRCDRVRRAGHGIRSRPERLRLRGCDGAPPAGHEVGHRLLRGLRRPGRRDTSPRPGDGVGAQEQPGRPVDAATIPADLATEVGPRRPVRVSLV</sequence>
<dbReference type="GO" id="GO:0046872">
    <property type="term" value="F:metal ion binding"/>
    <property type="evidence" value="ECO:0007669"/>
    <property type="project" value="InterPro"/>
</dbReference>
<feature type="compositionally biased region" description="Basic residues" evidence="2">
    <location>
        <begin position="442"/>
        <end position="454"/>
    </location>
</feature>
<comment type="caution">
    <text evidence="4">The sequence shown here is derived from an EMBL/GenBank/DDBJ whole genome shotgun (WGS) entry which is preliminary data.</text>
</comment>
<feature type="region of interest" description="Disordered" evidence="2">
    <location>
        <begin position="331"/>
        <end position="390"/>
    </location>
</feature>